<feature type="coiled-coil region" evidence="1">
    <location>
        <begin position="40"/>
        <end position="74"/>
    </location>
</feature>
<reference evidence="3 4" key="1">
    <citation type="submission" date="2019-08" db="EMBL/GenBank/DDBJ databases">
        <title>Deep-cultivation of Planctomycetes and their phenomic and genomic characterization uncovers novel biology.</title>
        <authorList>
            <person name="Wiegand S."/>
            <person name="Jogler M."/>
            <person name="Boedeker C."/>
            <person name="Pinto D."/>
            <person name="Vollmers J."/>
            <person name="Rivas-Marin E."/>
            <person name="Kohn T."/>
            <person name="Peeters S.H."/>
            <person name="Heuer A."/>
            <person name="Rast P."/>
            <person name="Oberbeckmann S."/>
            <person name="Bunk B."/>
            <person name="Jeske O."/>
            <person name="Meyerdierks A."/>
            <person name="Storesund J.E."/>
            <person name="Kallscheuer N."/>
            <person name="Luecker S."/>
            <person name="Lage O.M."/>
            <person name="Pohl T."/>
            <person name="Merkel B.J."/>
            <person name="Hornburger P."/>
            <person name="Mueller R.-W."/>
            <person name="Bruemmer F."/>
            <person name="Labrenz M."/>
            <person name="Spormann A.M."/>
            <person name="Op den Camp H."/>
            <person name="Overmann J."/>
            <person name="Amann R."/>
            <person name="Jetten M.S.M."/>
            <person name="Mascher T."/>
            <person name="Medema M.H."/>
            <person name="Devos D.P."/>
            <person name="Kaster A.-K."/>
            <person name="Ovreas L."/>
            <person name="Rohde M."/>
            <person name="Galperin M.Y."/>
            <person name="Jogler C."/>
        </authorList>
    </citation>
    <scope>NUCLEOTIDE SEQUENCE [LARGE SCALE GENOMIC DNA]</scope>
    <source>
        <strain evidence="3 4">FC18</strain>
    </source>
</reference>
<name>A0A5B9PNR9_9BACT</name>
<dbReference type="Proteomes" id="UP000322214">
    <property type="component" value="Chromosome"/>
</dbReference>
<dbReference type="STRING" id="980251.GCA_001642875_00188"/>
<feature type="compositionally biased region" description="Basic and acidic residues" evidence="2">
    <location>
        <begin position="624"/>
        <end position="634"/>
    </location>
</feature>
<feature type="region of interest" description="Disordered" evidence="2">
    <location>
        <begin position="608"/>
        <end position="634"/>
    </location>
</feature>
<evidence type="ECO:0000313" key="3">
    <source>
        <dbReference type="EMBL" id="QEG23893.1"/>
    </source>
</evidence>
<sequence>MTAKIKFTLDDDEVQRKLAEERKLVEANEKSIKGVVDATLKLEKTQLRQAKNVLRNQRSQKQILRERIKALRTLGQTDAESAKMARDGIRKLVATERERLANLAEVKRTSTDAYKAEQAEIKKGVAESKRLVAATQSLADKHRELRAALKAAFDSGKIGAKDYKQSLHALDAEQKNVRDGNPFGSKALASVASYAAGVLSVTSAVSAVRRAYQEFREEQKKGRDQTVSLRESRTSLLQVSDETNFQSRSQRVDEAAVKYATERSKVGQVLFDAISNEVEKDFETILRADRVIPANIGSKLVGEFRKVFAKENLTANQALNLGLAASGTSKFNVQEIQPQIRTAAQGSALLPGVKAADVASFVSVLGAQFGDRTGTYVRTLQANLGAELINQRNALGEAKTPQDRAAVQKNIDTLSQSLPQIVQSLSTADNKELREKITGGNKEVLTAFTVATQRLGNINKVNRTIVSETRKAGTDDSLISRRLNAYFSVDRSAADFKATSDRIAREIAAENAYSTGESRRASARDRVEAEATKGGAGPLGRFAVNRLVGAVEVAKDFDVSGLGAAAANTFAGGGVGSAFQILTNEQRQTGQQTATMVAEVKKQTGAIQQQSKSTAATTRALESLARRPVTEAIE</sequence>
<evidence type="ECO:0000256" key="2">
    <source>
        <dbReference type="SAM" id="MobiDB-lite"/>
    </source>
</evidence>
<evidence type="ECO:0000256" key="1">
    <source>
        <dbReference type="SAM" id="Coils"/>
    </source>
</evidence>
<evidence type="ECO:0000313" key="4">
    <source>
        <dbReference type="Proteomes" id="UP000322214"/>
    </source>
</evidence>
<keyword evidence="4" id="KW-1185">Reference proteome</keyword>
<dbReference type="RefSeq" id="WP_075082986.1">
    <property type="nucleotide sequence ID" value="NZ_CP042912.1"/>
</dbReference>
<dbReference type="AlphaFoldDB" id="A0A5B9PNR9"/>
<keyword evidence="1" id="KW-0175">Coiled coil</keyword>
<dbReference type="EMBL" id="CP042912">
    <property type="protein sequence ID" value="QEG23893.1"/>
    <property type="molecule type" value="Genomic_DNA"/>
</dbReference>
<gene>
    <name evidence="3" type="ORF">MFFC18_37970</name>
</gene>
<protein>
    <submittedName>
        <fullName evidence="3">Uncharacterized protein</fullName>
    </submittedName>
</protein>
<feature type="compositionally biased region" description="Polar residues" evidence="2">
    <location>
        <begin position="608"/>
        <end position="617"/>
    </location>
</feature>
<organism evidence="3 4">
    <name type="scientific">Mariniblastus fucicola</name>
    <dbReference type="NCBI Taxonomy" id="980251"/>
    <lineage>
        <taxon>Bacteria</taxon>
        <taxon>Pseudomonadati</taxon>
        <taxon>Planctomycetota</taxon>
        <taxon>Planctomycetia</taxon>
        <taxon>Pirellulales</taxon>
        <taxon>Pirellulaceae</taxon>
        <taxon>Mariniblastus</taxon>
    </lineage>
</organism>
<proteinExistence type="predicted"/>
<accession>A0A5B9PNR9</accession>
<dbReference type="KEGG" id="mff:MFFC18_37970"/>